<comment type="caution">
    <text evidence="1">The sequence shown here is derived from an EMBL/GenBank/DDBJ whole genome shotgun (WGS) entry which is preliminary data.</text>
</comment>
<dbReference type="AlphaFoldDB" id="A0A409X2Y4"/>
<keyword evidence="2" id="KW-1185">Reference proteome</keyword>
<organism evidence="1 2">
    <name type="scientific">Panaeolus cyanescens</name>
    <dbReference type="NCBI Taxonomy" id="181874"/>
    <lineage>
        <taxon>Eukaryota</taxon>
        <taxon>Fungi</taxon>
        <taxon>Dikarya</taxon>
        <taxon>Basidiomycota</taxon>
        <taxon>Agaricomycotina</taxon>
        <taxon>Agaricomycetes</taxon>
        <taxon>Agaricomycetidae</taxon>
        <taxon>Agaricales</taxon>
        <taxon>Agaricineae</taxon>
        <taxon>Galeropsidaceae</taxon>
        <taxon>Panaeolus</taxon>
    </lineage>
</organism>
<evidence type="ECO:0000313" key="1">
    <source>
        <dbReference type="EMBL" id="PPQ85106.1"/>
    </source>
</evidence>
<dbReference type="EMBL" id="NHTK01004756">
    <property type="protein sequence ID" value="PPQ85106.1"/>
    <property type="molecule type" value="Genomic_DNA"/>
</dbReference>
<protein>
    <submittedName>
        <fullName evidence="1">Uncharacterized protein</fullName>
    </submittedName>
</protein>
<dbReference type="STRING" id="181874.A0A409X2Y4"/>
<proteinExistence type="predicted"/>
<dbReference type="OrthoDB" id="74813at2759"/>
<gene>
    <name evidence="1" type="ORF">CVT24_011972</name>
</gene>
<sequence length="147" mass="16352">MQTFDWTRADEMYERGVIVNSIGDVGEGVVVGWKTLAINPDTFTPEMMLSAAKVLQLVVGEGEDGAISTSPSTSPSTSTQIKFKLLPKPKPTESTLDHYQRRGRGLAIAAIHYDEDEEMGDAQQEEEEEVVTMRDVEEMGWRVLCRS</sequence>
<evidence type="ECO:0000313" key="2">
    <source>
        <dbReference type="Proteomes" id="UP000284842"/>
    </source>
</evidence>
<accession>A0A409X2Y4</accession>
<name>A0A409X2Y4_9AGAR</name>
<dbReference type="InParanoid" id="A0A409X2Y4"/>
<reference evidence="1 2" key="1">
    <citation type="journal article" date="2018" name="Evol. Lett.">
        <title>Horizontal gene cluster transfer increased hallucinogenic mushroom diversity.</title>
        <authorList>
            <person name="Reynolds H.T."/>
            <person name="Vijayakumar V."/>
            <person name="Gluck-Thaler E."/>
            <person name="Korotkin H.B."/>
            <person name="Matheny P.B."/>
            <person name="Slot J.C."/>
        </authorList>
    </citation>
    <scope>NUCLEOTIDE SEQUENCE [LARGE SCALE GENOMIC DNA]</scope>
    <source>
        <strain evidence="1 2">2629</strain>
    </source>
</reference>
<dbReference type="Proteomes" id="UP000284842">
    <property type="component" value="Unassembled WGS sequence"/>
</dbReference>